<evidence type="ECO:0000256" key="1">
    <source>
        <dbReference type="ARBA" id="ARBA00004487"/>
    </source>
</evidence>
<accession>A0A2B4S8R8</accession>
<dbReference type="Pfam" id="PF00003">
    <property type="entry name" value="7tm_3"/>
    <property type="match status" value="1"/>
</dbReference>
<keyword evidence="8" id="KW-0297">G-protein coupled receptor</keyword>
<sequence>MISFRVALLVTIALYQIASDDFWSQCRCCATAEQETVAEKDEVKRKTKSAVEIALRKVAGVEQQLQERNGQCDKVDLLNITFDERRWKQEALLTVQVANLMTSLWRSRGKDGNPIAANDVLLYHYVRSIVLFSPSVFGSVICFDNYLYKNYTRFCPFAFRDPELNKSVHVIDIVADNEGYDYTTDKNAVWWHKPKNKALGFRPKSITSYYEVRYNLTHTQKLKKKVFPHVTFEDGAWTRPYFDCFGGKVWMVTYLAPFYNETDDFLGVVSIDVVLSDIDINQCDERESSGSDEGDGNGLGYASGNLVEFMGTHLCKKSTECHAIKNQGLKRGSYICTCKRGFYFPDSQASVKVFNGTLIELEHDRHLRGDPNSYDEDFECIPCSVGCDECVDDRPCVYSSNIYIRLTLFALNALVICVAVVFAVYVCIHWKERLIVSYFEPTTLRCIARPWLRHIGFVLVYGSLALKTWRVALIFRVRSAQKLALSDGVLLRRLGLLVLLYSAYLSVWSAMAPPDIEVVRTSDDLKYTRCVENWFNFTIVFAGDIAVLIWGMWLCYKIRNAPAAYNESKYISWAIYNAMFVTSFLMVVRITTKRTTNPDMMYALDFVLIHMDCSTVLILMFIHKFLLLRQMQRSVNNTVPSNNNNILVPDDEIVVKRMPPNQEDLLIKENQVLKDEMRRLSEKLAVLQSRLMTDDNHPIDNITSGRRQSAFTIPTTDTRKDLKDKRLSLQLPPSQLPNCERDKEKFPQNLTPEVIENQCVSFSPQELNPASSSSSSLHSVSGKRREVSQQNLTP</sequence>
<feature type="transmembrane region" description="Helical" evidence="19">
    <location>
        <begin position="600"/>
        <end position="622"/>
    </location>
</feature>
<evidence type="ECO:0000256" key="9">
    <source>
        <dbReference type="ARBA" id="ARBA00023136"/>
    </source>
</evidence>
<feature type="chain" id="PRO_5012812350" evidence="20">
    <location>
        <begin position="20"/>
        <end position="794"/>
    </location>
</feature>
<keyword evidence="23" id="KW-1185">Reference proteome</keyword>
<dbReference type="InterPro" id="IPR054714">
    <property type="entry name" value="GPR158_179_extracellular"/>
</dbReference>
<dbReference type="GO" id="GO:0004930">
    <property type="term" value="F:G protein-coupled receptor activity"/>
    <property type="evidence" value="ECO:0007669"/>
    <property type="project" value="UniProtKB-KW"/>
</dbReference>
<name>A0A2B4S8R8_STYPI</name>
<gene>
    <name evidence="22" type="ORF">AWC38_SpisGene10418</name>
</gene>
<evidence type="ECO:0000259" key="21">
    <source>
        <dbReference type="PROSITE" id="PS50259"/>
    </source>
</evidence>
<keyword evidence="17" id="KW-0175">Coiled coil</keyword>
<evidence type="ECO:0000313" key="22">
    <source>
        <dbReference type="EMBL" id="PFX24932.1"/>
    </source>
</evidence>
<dbReference type="GO" id="GO:0043005">
    <property type="term" value="C:neuron projection"/>
    <property type="evidence" value="ECO:0007669"/>
    <property type="project" value="UniProtKB-SubCell"/>
</dbReference>
<keyword evidence="14" id="KW-0628">Postsynaptic cell membrane</keyword>
<keyword evidence="3" id="KW-1003">Cell membrane</keyword>
<feature type="signal peptide" evidence="20">
    <location>
        <begin position="1"/>
        <end position="19"/>
    </location>
</feature>
<feature type="compositionally biased region" description="Polar residues" evidence="18">
    <location>
        <begin position="761"/>
        <end position="770"/>
    </location>
</feature>
<protein>
    <submittedName>
        <fullName evidence="22">Putative G-protein coupled receptor CG31760</fullName>
    </submittedName>
</protein>
<reference evidence="23" key="1">
    <citation type="journal article" date="2017" name="bioRxiv">
        <title>Comparative analysis of the genomes of Stylophora pistillata and Acropora digitifera provides evidence for extensive differences between species of corals.</title>
        <authorList>
            <person name="Voolstra C.R."/>
            <person name="Li Y."/>
            <person name="Liew Y.J."/>
            <person name="Baumgarten S."/>
            <person name="Zoccola D."/>
            <person name="Flot J.-F."/>
            <person name="Tambutte S."/>
            <person name="Allemand D."/>
            <person name="Aranda M."/>
        </authorList>
    </citation>
    <scope>NUCLEOTIDE SEQUENCE [LARGE SCALE GENOMIC DNA]</scope>
</reference>
<feature type="transmembrane region" description="Helical" evidence="19">
    <location>
        <begin position="534"/>
        <end position="558"/>
    </location>
</feature>
<comment type="similarity">
    <text evidence="2">Belongs to the G-protein coupled receptor 3 family.</text>
</comment>
<dbReference type="GO" id="GO:0045211">
    <property type="term" value="C:postsynaptic membrane"/>
    <property type="evidence" value="ECO:0007669"/>
    <property type="project" value="UniProtKB-SubCell"/>
</dbReference>
<feature type="transmembrane region" description="Helical" evidence="19">
    <location>
        <begin position="402"/>
        <end position="428"/>
    </location>
</feature>
<evidence type="ECO:0000256" key="2">
    <source>
        <dbReference type="ARBA" id="ARBA00007242"/>
    </source>
</evidence>
<evidence type="ECO:0000256" key="16">
    <source>
        <dbReference type="ARBA" id="ARBA00034104"/>
    </source>
</evidence>
<keyword evidence="11 22" id="KW-0675">Receptor</keyword>
<proteinExistence type="inferred from homology"/>
<evidence type="ECO:0000256" key="11">
    <source>
        <dbReference type="ARBA" id="ARBA00023170"/>
    </source>
</evidence>
<keyword evidence="4 19" id="KW-0812">Transmembrane</keyword>
<dbReference type="Pfam" id="PF22572">
    <property type="entry name" value="GPR158_179_EC"/>
    <property type="match status" value="1"/>
</dbReference>
<evidence type="ECO:0000256" key="3">
    <source>
        <dbReference type="ARBA" id="ARBA00022475"/>
    </source>
</evidence>
<evidence type="ECO:0000256" key="20">
    <source>
        <dbReference type="SAM" id="SignalP"/>
    </source>
</evidence>
<organism evidence="22 23">
    <name type="scientific">Stylophora pistillata</name>
    <name type="common">Smooth cauliflower coral</name>
    <dbReference type="NCBI Taxonomy" id="50429"/>
    <lineage>
        <taxon>Eukaryota</taxon>
        <taxon>Metazoa</taxon>
        <taxon>Cnidaria</taxon>
        <taxon>Anthozoa</taxon>
        <taxon>Hexacorallia</taxon>
        <taxon>Scleractinia</taxon>
        <taxon>Astrocoeniina</taxon>
        <taxon>Pocilloporidae</taxon>
        <taxon>Stylophora</taxon>
    </lineage>
</organism>
<evidence type="ECO:0000256" key="12">
    <source>
        <dbReference type="ARBA" id="ARBA00023180"/>
    </source>
</evidence>
<dbReference type="PROSITE" id="PS50259">
    <property type="entry name" value="G_PROTEIN_RECEP_F3_4"/>
    <property type="match status" value="1"/>
</dbReference>
<feature type="domain" description="G-protein coupled receptors family 3 profile" evidence="21">
    <location>
        <begin position="440"/>
        <end position="628"/>
    </location>
</feature>
<dbReference type="PANTHER" id="PTHR32546:SF29">
    <property type="entry name" value="G-PROTEIN COUPLED RECEPTORS FAMILY 3 PROFILE DOMAIN-CONTAINING PROTEIN"/>
    <property type="match status" value="1"/>
</dbReference>
<dbReference type="EMBL" id="LSMT01000163">
    <property type="protein sequence ID" value="PFX24932.1"/>
    <property type="molecule type" value="Genomic_DNA"/>
</dbReference>
<feature type="transmembrane region" description="Helical" evidence="19">
    <location>
        <begin position="570"/>
        <end position="588"/>
    </location>
</feature>
<keyword evidence="5 20" id="KW-0732">Signal</keyword>
<dbReference type="PANTHER" id="PTHR32546">
    <property type="entry name" value="G-PROTEIN COUPLED RECEPTOR 158-RELATED"/>
    <property type="match status" value="1"/>
</dbReference>
<evidence type="ECO:0000256" key="13">
    <source>
        <dbReference type="ARBA" id="ARBA00023224"/>
    </source>
</evidence>
<dbReference type="InterPro" id="IPR017978">
    <property type="entry name" value="GPCR_3_C"/>
</dbReference>
<feature type="region of interest" description="Disordered" evidence="18">
    <location>
        <begin position="761"/>
        <end position="794"/>
    </location>
</feature>
<keyword evidence="13" id="KW-0807">Transducer</keyword>
<dbReference type="Gene3D" id="3.30.450.20">
    <property type="entry name" value="PAS domain"/>
    <property type="match status" value="1"/>
</dbReference>
<keyword evidence="7" id="KW-0770">Synapse</keyword>
<keyword evidence="6 19" id="KW-1133">Transmembrane helix</keyword>
<evidence type="ECO:0000256" key="7">
    <source>
        <dbReference type="ARBA" id="ARBA00023018"/>
    </source>
</evidence>
<dbReference type="Proteomes" id="UP000225706">
    <property type="component" value="Unassembled WGS sequence"/>
</dbReference>
<evidence type="ECO:0000256" key="4">
    <source>
        <dbReference type="ARBA" id="ARBA00022692"/>
    </source>
</evidence>
<comment type="subcellular location">
    <subcellularLocation>
        <location evidence="1">Cell projection</location>
        <location evidence="1">Neuron projection</location>
    </subcellularLocation>
    <subcellularLocation>
        <location evidence="16">Postsynaptic cell membrane</location>
        <topology evidence="16">Multi-pass membrane protein</topology>
    </subcellularLocation>
</comment>
<comment type="caution">
    <text evidence="22">The sequence shown here is derived from an EMBL/GenBank/DDBJ whole genome shotgun (WGS) entry which is preliminary data.</text>
</comment>
<evidence type="ECO:0000313" key="23">
    <source>
        <dbReference type="Proteomes" id="UP000225706"/>
    </source>
</evidence>
<evidence type="ECO:0000256" key="19">
    <source>
        <dbReference type="SAM" id="Phobius"/>
    </source>
</evidence>
<keyword evidence="9 19" id="KW-0472">Membrane</keyword>
<evidence type="ECO:0000256" key="6">
    <source>
        <dbReference type="ARBA" id="ARBA00022989"/>
    </source>
</evidence>
<evidence type="ECO:0000256" key="14">
    <source>
        <dbReference type="ARBA" id="ARBA00023257"/>
    </source>
</evidence>
<dbReference type="InterPro" id="IPR043458">
    <property type="entry name" value="GPR158/179"/>
</dbReference>
<keyword evidence="15" id="KW-0966">Cell projection</keyword>
<feature type="compositionally biased region" description="Low complexity" evidence="18">
    <location>
        <begin position="771"/>
        <end position="780"/>
    </location>
</feature>
<keyword evidence="10" id="KW-1015">Disulfide bond</keyword>
<dbReference type="CDD" id="cd12913">
    <property type="entry name" value="PDC1_MCP_like"/>
    <property type="match status" value="1"/>
</dbReference>
<evidence type="ECO:0000256" key="10">
    <source>
        <dbReference type="ARBA" id="ARBA00023157"/>
    </source>
</evidence>
<evidence type="ECO:0000256" key="15">
    <source>
        <dbReference type="ARBA" id="ARBA00023273"/>
    </source>
</evidence>
<evidence type="ECO:0000256" key="8">
    <source>
        <dbReference type="ARBA" id="ARBA00023040"/>
    </source>
</evidence>
<feature type="coiled-coil region" evidence="17">
    <location>
        <begin position="663"/>
        <end position="690"/>
    </location>
</feature>
<feature type="transmembrane region" description="Helical" evidence="19">
    <location>
        <begin position="494"/>
        <end position="514"/>
    </location>
</feature>
<dbReference type="OrthoDB" id="2129233at2759"/>
<evidence type="ECO:0000256" key="18">
    <source>
        <dbReference type="SAM" id="MobiDB-lite"/>
    </source>
</evidence>
<dbReference type="AlphaFoldDB" id="A0A2B4S8R8"/>
<evidence type="ECO:0000256" key="17">
    <source>
        <dbReference type="SAM" id="Coils"/>
    </source>
</evidence>
<evidence type="ECO:0000256" key="5">
    <source>
        <dbReference type="ARBA" id="ARBA00022729"/>
    </source>
</evidence>
<keyword evidence="12" id="KW-0325">Glycoprotein</keyword>